<feature type="compositionally biased region" description="Basic and acidic residues" evidence="6">
    <location>
        <begin position="180"/>
        <end position="212"/>
    </location>
</feature>
<dbReference type="InterPro" id="IPR025224">
    <property type="entry name" value="CCAR1/CCAR2"/>
</dbReference>
<dbReference type="RefSeq" id="XP_009067276.1">
    <property type="nucleotide sequence ID" value="XM_009069028.1"/>
</dbReference>
<dbReference type="GeneID" id="20251201"/>
<dbReference type="Gene3D" id="1.10.720.30">
    <property type="entry name" value="SAP domain"/>
    <property type="match status" value="1"/>
</dbReference>
<evidence type="ECO:0000256" key="5">
    <source>
        <dbReference type="SAM" id="Coils"/>
    </source>
</evidence>
<evidence type="ECO:0000256" key="4">
    <source>
        <dbReference type="ARBA" id="ARBA00023054"/>
    </source>
</evidence>
<dbReference type="Pfam" id="PF19256">
    <property type="entry name" value="LAIKA"/>
    <property type="match status" value="1"/>
</dbReference>
<dbReference type="STRING" id="225164.V3ZD85"/>
<dbReference type="Pfam" id="PF14444">
    <property type="entry name" value="S1-like"/>
    <property type="match status" value="1"/>
</dbReference>
<feature type="compositionally biased region" description="Polar residues" evidence="6">
    <location>
        <begin position="137"/>
        <end position="147"/>
    </location>
</feature>
<feature type="region of interest" description="Disordered" evidence="6">
    <location>
        <begin position="173"/>
        <end position="240"/>
    </location>
</feature>
<feature type="region of interest" description="Disordered" evidence="6">
    <location>
        <begin position="672"/>
        <end position="701"/>
    </location>
</feature>
<dbReference type="Pfam" id="PF14443">
    <property type="entry name" value="DBC1"/>
    <property type="match status" value="1"/>
</dbReference>
<feature type="region of interest" description="Disordered" evidence="6">
    <location>
        <begin position="122"/>
        <end position="150"/>
    </location>
</feature>
<feature type="non-terminal residue" evidence="8">
    <location>
        <position position="992"/>
    </location>
</feature>
<dbReference type="GO" id="GO:0005634">
    <property type="term" value="C:nucleus"/>
    <property type="evidence" value="ECO:0007669"/>
    <property type="project" value="TreeGrafter"/>
</dbReference>
<accession>V3ZD85</accession>
<dbReference type="PROSITE" id="PS50800">
    <property type="entry name" value="SAP"/>
    <property type="match status" value="1"/>
</dbReference>
<dbReference type="OMA" id="MVEASYN"/>
<dbReference type="PANTHER" id="PTHR14304">
    <property type="entry name" value="CELL DIVISION CYCLE AND APOPTOSIS REGULATOR PROTEIN"/>
    <property type="match status" value="1"/>
</dbReference>
<dbReference type="GO" id="GO:0006355">
    <property type="term" value="P:regulation of DNA-templated transcription"/>
    <property type="evidence" value="ECO:0007669"/>
    <property type="project" value="InterPro"/>
</dbReference>
<dbReference type="SMART" id="SM00513">
    <property type="entry name" value="SAP"/>
    <property type="match status" value="1"/>
</dbReference>
<dbReference type="PANTHER" id="PTHR14304:SF11">
    <property type="entry name" value="SAP DOMAIN-CONTAINING PROTEIN"/>
    <property type="match status" value="1"/>
</dbReference>
<evidence type="ECO:0000313" key="9">
    <source>
        <dbReference type="Proteomes" id="UP000030746"/>
    </source>
</evidence>
<comment type="subcellular location">
    <subcellularLocation>
        <location evidence="1">Cytoplasm</location>
    </subcellularLocation>
</comment>
<feature type="domain" description="SAP" evidence="7">
    <location>
        <begin position="513"/>
        <end position="547"/>
    </location>
</feature>
<dbReference type="InterPro" id="IPR003034">
    <property type="entry name" value="SAP_dom"/>
</dbReference>
<dbReference type="Pfam" id="PF02037">
    <property type="entry name" value="SAP"/>
    <property type="match status" value="1"/>
</dbReference>
<keyword evidence="9" id="KW-1185">Reference proteome</keyword>
<keyword evidence="2" id="KW-0963">Cytoplasm</keyword>
<protein>
    <recommendedName>
        <fullName evidence="7">SAP domain-containing protein</fullName>
    </recommendedName>
</protein>
<dbReference type="EMBL" id="KB204066">
    <property type="protein sequence ID" value="ESO81987.1"/>
    <property type="molecule type" value="Genomic_DNA"/>
</dbReference>
<feature type="coiled-coil region" evidence="5">
    <location>
        <begin position="884"/>
        <end position="960"/>
    </location>
</feature>
<dbReference type="InterPro" id="IPR025223">
    <property type="entry name" value="S1-like_RNA-bd_dom"/>
</dbReference>
<dbReference type="SUPFAM" id="SSF68906">
    <property type="entry name" value="SAP domain"/>
    <property type="match status" value="1"/>
</dbReference>
<reference evidence="8 9" key="1">
    <citation type="journal article" date="2013" name="Nature">
        <title>Insights into bilaterian evolution from three spiralian genomes.</title>
        <authorList>
            <person name="Simakov O."/>
            <person name="Marletaz F."/>
            <person name="Cho S.J."/>
            <person name="Edsinger-Gonzales E."/>
            <person name="Havlak P."/>
            <person name="Hellsten U."/>
            <person name="Kuo D.H."/>
            <person name="Larsson T."/>
            <person name="Lv J."/>
            <person name="Arendt D."/>
            <person name="Savage R."/>
            <person name="Osoegawa K."/>
            <person name="de Jong P."/>
            <person name="Grimwood J."/>
            <person name="Chapman J.A."/>
            <person name="Shapiro H."/>
            <person name="Aerts A."/>
            <person name="Otillar R.P."/>
            <person name="Terry A.Y."/>
            <person name="Boore J.L."/>
            <person name="Grigoriev I.V."/>
            <person name="Lindberg D.R."/>
            <person name="Seaver E.C."/>
            <person name="Weisblat D.A."/>
            <person name="Putnam N.H."/>
            <person name="Rokhsar D.S."/>
        </authorList>
    </citation>
    <scope>NUCLEOTIDE SEQUENCE [LARGE SCALE GENOMIC DNA]</scope>
</reference>
<gene>
    <name evidence="8" type="ORF">LOTGIDRAFT_51697</name>
</gene>
<name>V3ZD85_LOTGI</name>
<dbReference type="InterPro" id="IPR045353">
    <property type="entry name" value="LAIKA"/>
</dbReference>
<proteinExistence type="predicted"/>
<evidence type="ECO:0000256" key="2">
    <source>
        <dbReference type="ARBA" id="ARBA00022490"/>
    </source>
</evidence>
<evidence type="ECO:0000256" key="6">
    <source>
        <dbReference type="SAM" id="MobiDB-lite"/>
    </source>
</evidence>
<dbReference type="InterPro" id="IPR025954">
    <property type="entry name" value="DBC1/CARP1_inactive_NUDIX"/>
</dbReference>
<dbReference type="InterPro" id="IPR036361">
    <property type="entry name" value="SAP_dom_sf"/>
</dbReference>
<dbReference type="Proteomes" id="UP000030746">
    <property type="component" value="Unassembled WGS sequence"/>
</dbReference>
<evidence type="ECO:0000313" key="8">
    <source>
        <dbReference type="EMBL" id="ESO81987.1"/>
    </source>
</evidence>
<organism evidence="8 9">
    <name type="scientific">Lottia gigantea</name>
    <name type="common">Giant owl limpet</name>
    <dbReference type="NCBI Taxonomy" id="225164"/>
    <lineage>
        <taxon>Eukaryota</taxon>
        <taxon>Metazoa</taxon>
        <taxon>Spiralia</taxon>
        <taxon>Lophotrochozoa</taxon>
        <taxon>Mollusca</taxon>
        <taxon>Gastropoda</taxon>
        <taxon>Patellogastropoda</taxon>
        <taxon>Lottioidea</taxon>
        <taxon>Lottiidae</taxon>
        <taxon>Lottia</taxon>
    </lineage>
</organism>
<dbReference type="KEGG" id="lgi:LOTGIDRAFT_51697"/>
<evidence type="ECO:0000256" key="1">
    <source>
        <dbReference type="ARBA" id="ARBA00004496"/>
    </source>
</evidence>
<keyword evidence="4 5" id="KW-0175">Coiled coil</keyword>
<sequence>PPQAVLPQPGIATPTTLASHQVNTISYPTPRPSAASPAVKQRVFTGTVTKLHDTFGFVDEEIFFQMTSVKGNQPKVGERVLVEASYNASMPFKWNATRIQLLPGQVGCQATPIKTNIGNINQHTSGSQGKPVPMNARSVQSNTSAWTPSEPKALTMASKVPYSSKQTTIMLTAVNLPGSHRAEPNRFSSMKDREKHADRERDRRDRDRGSRDIRRKRSPPPRSRSPARSPPRKRSSKPRYVCQIPKLSLNLKNANVVMLKSRYSSMYIPSDFFFTNLTWSDAFPLERSFKLGHSCNFHVLHKDVEPLTPNKTVLEPNDADHLFSAKVMLLSSPSLDDLYHKSCGLAEDPVDIQESFQHPTRLLQFLVGIRGKNEPMAIGGPWSPSLDGADPAGNPQVLINTAIRTTKALTGIDLKACTKWYVFAEICYMRPASSNKGRHVDARVETVVIFIPDVWMCSPSQTEWEDLQAAYAKQLKIKIGDPEKTDTGTQALLIYSDSNAEKKEPTHFSELDPKSMKILDLRQELEARNLSAKGLKSQLIARLTKMLKSEQEAEEEELKQEQKTHLFFKKFEILQQEEEQKRKEKKDKALLEKRYVMPDVPSILVHPHPTAKGGKFDCCVMSLSVLLDYRPEDNKEHSFEVSLFAEMFNEMLMRDFGFNIYLSLCKTPAAKKDEDKKEDKKDKEDKKEDKDNDKDDEKEKERHNSEKVIICRLLENDLRAPLLFDNDDNDKHDDKEEDMEEDDDKKVLFNACKHLPYSNTSTFVIVDKKEKKEKKKITVDPGLLLSYVYYDQNHTGYILDKDIEDILMTIGLQLSRAQIKKVVQRVIVRDSFNYRKITDAVEGENIESVLTPVEESKLCQDEEKTSSTTDSQSPADVTSNIIIYKGSMINIDSLLEKLEKSEENRMTMQKKLSTLETDISYTKEKLNDAEHNKQKIFEDLQKTREDLSRVKTSRNTAENQSRKYHNTLHGTKDVLTKAIASITSVLFQEEPK</sequence>
<feature type="non-terminal residue" evidence="8">
    <location>
        <position position="1"/>
    </location>
</feature>
<keyword evidence="3" id="KW-0597">Phosphoprotein</keyword>
<dbReference type="GO" id="GO:0005737">
    <property type="term" value="C:cytoplasm"/>
    <property type="evidence" value="ECO:0007669"/>
    <property type="project" value="UniProtKB-SubCell"/>
</dbReference>
<dbReference type="CTD" id="20251201"/>
<feature type="coiled-coil region" evidence="5">
    <location>
        <begin position="536"/>
        <end position="594"/>
    </location>
</feature>
<evidence type="ECO:0000256" key="3">
    <source>
        <dbReference type="ARBA" id="ARBA00022553"/>
    </source>
</evidence>
<dbReference type="AlphaFoldDB" id="V3ZD85"/>
<dbReference type="OrthoDB" id="21006at2759"/>
<dbReference type="HOGENOM" id="CLU_008030_0_0_1"/>
<dbReference type="SMART" id="SM01122">
    <property type="entry name" value="DBC1"/>
    <property type="match status" value="1"/>
</dbReference>
<evidence type="ECO:0000259" key="7">
    <source>
        <dbReference type="PROSITE" id="PS50800"/>
    </source>
</evidence>